<reference evidence="2 3" key="1">
    <citation type="submission" date="2011-05" db="EMBL/GenBank/DDBJ databases">
        <title>Whole genome sequence of Microlunatus phosphovorus NM-1.</title>
        <authorList>
            <person name="Hosoyama A."/>
            <person name="Sasaki K."/>
            <person name="Harada T."/>
            <person name="Igarashi R."/>
            <person name="Kawakoshi A."/>
            <person name="Sasagawa M."/>
            <person name="Fukada J."/>
            <person name="Nakamura S."/>
            <person name="Katano Y."/>
            <person name="Hanada S."/>
            <person name="Kamagata Y."/>
            <person name="Nakamura N."/>
            <person name="Yamazaki S."/>
            <person name="Fujita N."/>
        </authorList>
    </citation>
    <scope>NUCLEOTIDE SEQUENCE [LARGE SCALE GENOMIC DNA]</scope>
    <source>
        <strain evidence="3">ATCC 700054 / DSM 10555 / JCM 9379 / NBRC 101784 / NCIMB 13414 / VKM Ac-1990 / NM-1</strain>
    </source>
</reference>
<dbReference type="GO" id="GO:0016301">
    <property type="term" value="F:kinase activity"/>
    <property type="evidence" value="ECO:0007669"/>
    <property type="project" value="UniProtKB-KW"/>
</dbReference>
<organism evidence="2 3">
    <name type="scientific">Microlunatus phosphovorus (strain ATCC 700054 / DSM 10555 / JCM 9379 / NBRC 101784 / NCIMB 13414 / VKM Ac-1990 / NM-1)</name>
    <dbReference type="NCBI Taxonomy" id="1032480"/>
    <lineage>
        <taxon>Bacteria</taxon>
        <taxon>Bacillati</taxon>
        <taxon>Actinomycetota</taxon>
        <taxon>Actinomycetes</taxon>
        <taxon>Propionibacteriales</taxon>
        <taxon>Propionibacteriaceae</taxon>
        <taxon>Microlunatus</taxon>
    </lineage>
</organism>
<gene>
    <name evidence="2" type="ordered locus">MLP_46100</name>
</gene>
<dbReference type="PANTHER" id="PTHR18964">
    <property type="entry name" value="ROK (REPRESSOR, ORF, KINASE) FAMILY"/>
    <property type="match status" value="1"/>
</dbReference>
<dbReference type="Proteomes" id="UP000007947">
    <property type="component" value="Chromosome"/>
</dbReference>
<keyword evidence="2" id="KW-0808">Transferase</keyword>
<evidence type="ECO:0000313" key="2">
    <source>
        <dbReference type="EMBL" id="BAK37624.1"/>
    </source>
</evidence>
<dbReference type="Gene3D" id="3.30.420.40">
    <property type="match status" value="2"/>
</dbReference>
<dbReference type="RefSeq" id="WP_013865455.1">
    <property type="nucleotide sequence ID" value="NC_015635.1"/>
</dbReference>
<keyword evidence="2" id="KW-0418">Kinase</keyword>
<dbReference type="STRING" id="1032480.MLP_46100"/>
<evidence type="ECO:0000256" key="1">
    <source>
        <dbReference type="ARBA" id="ARBA00006479"/>
    </source>
</evidence>
<proteinExistence type="inferred from homology"/>
<dbReference type="eggNOG" id="COG1940">
    <property type="taxonomic scope" value="Bacteria"/>
</dbReference>
<dbReference type="HOGENOM" id="CLU_036604_0_4_11"/>
<accession>F5XE76</accession>
<dbReference type="InterPro" id="IPR043129">
    <property type="entry name" value="ATPase_NBD"/>
</dbReference>
<dbReference type="EMBL" id="AP012204">
    <property type="protein sequence ID" value="BAK37624.1"/>
    <property type="molecule type" value="Genomic_DNA"/>
</dbReference>
<sequence>MTVLSGRPEVVVAIDLGGTLTKIAYVTAAGDITDVQRVETRLDERGAVPPAWLAGLIKGAARARADLTTVGYGFVAPGIIDARVGVVRVAPNIGWRDVPIRDLLDAQTGMSGAIGHDVRAGGLAEWRLGAHPHVDNLLFLPLGTGIAGAAVVDGRLLEAGGFAGEIGHLHVSVADQHCACGAYGCLETIASAAGVARSYRHTTGFRRSALEVAELARHGDQAALQAFAVAIAGLAEALAAYAALLAPEVVIIGGGLSGAADLIMDELAEALDGRLSFHRRPQLTVASLGSDAGVRGAGLLGWDHVRSAKSLRSTESRTDE</sequence>
<dbReference type="OrthoDB" id="8772678at2"/>
<dbReference type="Pfam" id="PF00480">
    <property type="entry name" value="ROK"/>
    <property type="match status" value="1"/>
</dbReference>
<dbReference type="KEGG" id="mph:MLP_46100"/>
<dbReference type="InterPro" id="IPR000600">
    <property type="entry name" value="ROK"/>
</dbReference>
<dbReference type="AlphaFoldDB" id="F5XE76"/>
<dbReference type="PANTHER" id="PTHR18964:SF149">
    <property type="entry name" value="BIFUNCTIONAL UDP-N-ACETYLGLUCOSAMINE 2-EPIMERASE_N-ACETYLMANNOSAMINE KINASE"/>
    <property type="match status" value="1"/>
</dbReference>
<evidence type="ECO:0000313" key="3">
    <source>
        <dbReference type="Proteomes" id="UP000007947"/>
    </source>
</evidence>
<protein>
    <submittedName>
        <fullName evidence="2">Putative sugar kinase</fullName>
        <ecNumber evidence="2">2.7.1.-</ecNumber>
    </submittedName>
</protein>
<dbReference type="SUPFAM" id="SSF53067">
    <property type="entry name" value="Actin-like ATPase domain"/>
    <property type="match status" value="1"/>
</dbReference>
<keyword evidence="3" id="KW-1185">Reference proteome</keyword>
<dbReference type="EC" id="2.7.1.-" evidence="2"/>
<name>F5XE76_MICPN</name>
<comment type="similarity">
    <text evidence="1">Belongs to the ROK (NagC/XylR) family.</text>
</comment>